<name>A0A6J3M326_9PEZI</name>
<dbReference type="GeneID" id="54362892"/>
<dbReference type="Proteomes" id="UP000504637">
    <property type="component" value="Unplaced"/>
</dbReference>
<dbReference type="OrthoDB" id="2322999at2759"/>
<organism evidence="2">
    <name type="scientific">Dissoconium aciculare CBS 342.82</name>
    <dbReference type="NCBI Taxonomy" id="1314786"/>
    <lineage>
        <taxon>Eukaryota</taxon>
        <taxon>Fungi</taxon>
        <taxon>Dikarya</taxon>
        <taxon>Ascomycota</taxon>
        <taxon>Pezizomycotina</taxon>
        <taxon>Dothideomycetes</taxon>
        <taxon>Dothideomycetidae</taxon>
        <taxon>Mycosphaerellales</taxon>
        <taxon>Dissoconiaceae</taxon>
        <taxon>Dissoconium</taxon>
    </lineage>
</organism>
<protein>
    <submittedName>
        <fullName evidence="2">Uncharacterized protein</fullName>
    </submittedName>
</protein>
<dbReference type="RefSeq" id="XP_033458378.1">
    <property type="nucleotide sequence ID" value="XM_033605092.1"/>
</dbReference>
<dbReference type="AlphaFoldDB" id="A0A6J3M326"/>
<accession>A0A6J3M326</accession>
<proteinExistence type="predicted"/>
<reference evidence="2" key="2">
    <citation type="submission" date="2020-04" db="EMBL/GenBank/DDBJ databases">
        <authorList>
            <consortium name="NCBI Genome Project"/>
        </authorList>
    </citation>
    <scope>NUCLEOTIDE SEQUENCE</scope>
    <source>
        <strain evidence="2">CBS 342.82</strain>
    </source>
</reference>
<gene>
    <name evidence="2" type="ORF">K489DRAFT_381336</name>
</gene>
<evidence type="ECO:0000313" key="1">
    <source>
        <dbReference type="Proteomes" id="UP000504637"/>
    </source>
</evidence>
<sequence>MGLLKLAFPPASLYNSIPFIHDMESVVKAHADDLVKLRALLVKHDMPTSVCVKLLHIHFHLRHQEIIVTQELDASPHVKIPFLEPMSLNVAGKVYGCSYVVDHQGDLQVFEFTRVAGGPDFTAYPAFVAEFCGLVMQLGVQDKFGLAINSGVAEDGAWMELDYPEKRATFLLPENIAVPRSEHLEMRVTTTKFPRPDITDLRSKQHAHVEHSWSKRRATDGEEILDGVTTKGGLRLTGMALEHGTPFHQVVSAIAAAA</sequence>
<reference evidence="2" key="3">
    <citation type="submission" date="2025-08" db="UniProtKB">
        <authorList>
            <consortium name="RefSeq"/>
        </authorList>
    </citation>
    <scope>IDENTIFICATION</scope>
    <source>
        <strain evidence="2">CBS 342.82</strain>
    </source>
</reference>
<evidence type="ECO:0000313" key="2">
    <source>
        <dbReference type="RefSeq" id="XP_033458378.1"/>
    </source>
</evidence>
<keyword evidence="1" id="KW-1185">Reference proteome</keyword>
<reference evidence="2" key="1">
    <citation type="submission" date="2020-01" db="EMBL/GenBank/DDBJ databases">
        <authorList>
            <consortium name="DOE Joint Genome Institute"/>
            <person name="Haridas S."/>
            <person name="Albert R."/>
            <person name="Binder M."/>
            <person name="Bloem J."/>
            <person name="Labutti K."/>
            <person name="Salamov A."/>
            <person name="Andreopoulos B."/>
            <person name="Baker S.E."/>
            <person name="Barry K."/>
            <person name="Bills G."/>
            <person name="Bluhm B.H."/>
            <person name="Cannon C."/>
            <person name="Castanera R."/>
            <person name="Culley D.E."/>
            <person name="Daum C."/>
            <person name="Ezra D."/>
            <person name="Gonzalez J.B."/>
            <person name="Henrissat B."/>
            <person name="Kuo A."/>
            <person name="Liang C."/>
            <person name="Lipzen A."/>
            <person name="Lutzoni F."/>
            <person name="Magnuson J."/>
            <person name="Mondo S."/>
            <person name="Nolan M."/>
            <person name="Ohm R."/>
            <person name="Pangilinan J."/>
            <person name="Park H.-J."/>
            <person name="Ramirez L."/>
            <person name="Alfaro M."/>
            <person name="Sun H."/>
            <person name="Tritt A."/>
            <person name="Yoshinaga Y."/>
            <person name="Zwiers L.-H."/>
            <person name="Turgeon B.G."/>
            <person name="Goodwin S.B."/>
            <person name="Spatafora J.W."/>
            <person name="Crous P.W."/>
            <person name="Grigoriev I.V."/>
        </authorList>
    </citation>
    <scope>NUCLEOTIDE SEQUENCE</scope>
    <source>
        <strain evidence="2">CBS 342.82</strain>
    </source>
</reference>